<dbReference type="Proteomes" id="UP000003174">
    <property type="component" value="Unassembled WGS sequence"/>
</dbReference>
<dbReference type="PROSITE" id="PS50943">
    <property type="entry name" value="HTH_CROC1"/>
    <property type="match status" value="1"/>
</dbReference>
<dbReference type="EMBL" id="ACEP01000021">
    <property type="protein sequence ID" value="EEG37803.1"/>
    <property type="molecule type" value="Genomic_DNA"/>
</dbReference>
<reference evidence="2 3" key="1">
    <citation type="submission" date="2009-01" db="EMBL/GenBank/DDBJ databases">
        <authorList>
            <person name="Fulton L."/>
            <person name="Clifton S."/>
            <person name="Fulton B."/>
            <person name="Xu J."/>
            <person name="Minx P."/>
            <person name="Pepin K.H."/>
            <person name="Johnson M."/>
            <person name="Bhonagiri V."/>
            <person name="Nash W.E."/>
            <person name="Mardis E.R."/>
            <person name="Wilson R.K."/>
        </authorList>
    </citation>
    <scope>NUCLEOTIDE SEQUENCE [LARGE SCALE GENOMIC DNA]</scope>
    <source>
        <strain evidence="2 3">DSM 3353</strain>
    </source>
</reference>
<organism evidence="2 3">
    <name type="scientific">Anaerobutyricum hallii DSM 3353</name>
    <dbReference type="NCBI Taxonomy" id="411469"/>
    <lineage>
        <taxon>Bacteria</taxon>
        <taxon>Bacillati</taxon>
        <taxon>Bacillota</taxon>
        <taxon>Clostridia</taxon>
        <taxon>Lachnospirales</taxon>
        <taxon>Lachnospiraceae</taxon>
        <taxon>Anaerobutyricum</taxon>
    </lineage>
</organism>
<proteinExistence type="predicted"/>
<dbReference type="GeneID" id="75049914"/>
<evidence type="ECO:0000313" key="3">
    <source>
        <dbReference type="Proteomes" id="UP000003174"/>
    </source>
</evidence>
<evidence type="ECO:0000313" key="2">
    <source>
        <dbReference type="EMBL" id="EEG37803.1"/>
    </source>
</evidence>
<dbReference type="InterPro" id="IPR001387">
    <property type="entry name" value="Cro/C1-type_HTH"/>
</dbReference>
<dbReference type="AlphaFoldDB" id="C0ESE5"/>
<accession>C0ESE5</accession>
<comment type="caution">
    <text evidence="2">The sequence shown here is derived from an EMBL/GenBank/DDBJ whole genome shotgun (WGS) entry which is preliminary data.</text>
</comment>
<dbReference type="Pfam" id="PF01381">
    <property type="entry name" value="HTH_3"/>
    <property type="match status" value="1"/>
</dbReference>
<name>C0ESE5_9FIRM</name>
<dbReference type="CDD" id="cd00093">
    <property type="entry name" value="HTH_XRE"/>
    <property type="match status" value="1"/>
</dbReference>
<gene>
    <name evidence="2" type="ORF">EUBHAL_00318</name>
</gene>
<protein>
    <recommendedName>
        <fullName evidence="1">HTH cro/C1-type domain-containing protein</fullName>
    </recommendedName>
</protein>
<reference evidence="2 3" key="2">
    <citation type="submission" date="2009-02" db="EMBL/GenBank/DDBJ databases">
        <title>Draft genome sequence of Eubacterium hallii (DSM 3353).</title>
        <authorList>
            <person name="Sudarsanam P."/>
            <person name="Ley R."/>
            <person name="Guruge J."/>
            <person name="Turnbaugh P.J."/>
            <person name="Mahowald M."/>
            <person name="Liep D."/>
            <person name="Gordon J."/>
        </authorList>
    </citation>
    <scope>NUCLEOTIDE SEQUENCE [LARGE SCALE GENOMIC DNA]</scope>
    <source>
        <strain evidence="2 3">DSM 3353</strain>
    </source>
</reference>
<sequence>MEKKNRFSILLERLMGTVNLKNATLAAELQYDVSYISKWINGKTLPSEKSVAQILHVISDYIVESATSAALKTLYIEYQVDVPEDLKQAIYDNLEAEYFYVKGLTKTIGADIAPETQNYAKLTLYQFLKKMSHPALRQVKSLNVIAAIDLLNMEHDVRLQIAQIDTASQILQRDFPEVHFSLLINFDIGEKDYIYDCIFIINMLTNYTHINFKIYNCIHSYDKIVFCAKDAYCITSMLLGGNLCYQVTISEDKKMCKTVYQRLATLCTREELMFRKCTMRNLLQGSDYISQMLSENLCWLLGHMTEHFLPEELHKELLEYLDISDAEREKMQNIHLLVEEVLKKSHVRILLYETALSQFAISGELDFYNNKILLDTRQREQCLSYIQNIIHEENAMELRIIHGHFVMDFQFNANPSLFLSNNLCYLRLDSKNIQNNVTLLNINIAKKMFRCFFEEIWSHSEEDVVISDWRKIESILKHMKQSVALLKKVDKEI</sequence>
<feature type="domain" description="HTH cro/C1-type" evidence="1">
    <location>
        <begin position="25"/>
        <end position="62"/>
    </location>
</feature>
<dbReference type="RefSeq" id="WP_005343922.1">
    <property type="nucleotide sequence ID" value="NZ_ACEP01000021.1"/>
</dbReference>
<evidence type="ECO:0000259" key="1">
    <source>
        <dbReference type="PROSITE" id="PS50943"/>
    </source>
</evidence>